<dbReference type="GO" id="GO:0004180">
    <property type="term" value="F:carboxypeptidase activity"/>
    <property type="evidence" value="ECO:0007669"/>
    <property type="project" value="UniProtKB-KW"/>
</dbReference>
<name>A0A5B7K4M4_PORTR</name>
<proteinExistence type="predicted"/>
<dbReference type="EMBL" id="VSRR010136301">
    <property type="protein sequence ID" value="MPD03483.1"/>
    <property type="molecule type" value="Genomic_DNA"/>
</dbReference>
<keyword evidence="2" id="KW-0378">Hydrolase</keyword>
<dbReference type="OrthoDB" id="5841748at2759"/>
<dbReference type="AlphaFoldDB" id="A0A5B7K4M4"/>
<accession>A0A5B7K4M4</accession>
<protein>
    <submittedName>
        <fullName evidence="2">Glutamate carboxypeptidase 2</fullName>
    </submittedName>
</protein>
<sequence>MQKAPPPAINSNQNYMAAPSPSRCGPPSIRCKIPPTGFARGEDRNLTLNLHLGGTEDEWNTAQWVADTWKLQGMDEVHMVPYKVLLSYPSASKPNQVCEITHFNILM</sequence>
<evidence type="ECO:0000313" key="2">
    <source>
        <dbReference type="EMBL" id="MPD03483.1"/>
    </source>
</evidence>
<keyword evidence="2" id="KW-0645">Protease</keyword>
<feature type="region of interest" description="Disordered" evidence="1">
    <location>
        <begin position="1"/>
        <end position="26"/>
    </location>
</feature>
<evidence type="ECO:0000313" key="3">
    <source>
        <dbReference type="Proteomes" id="UP000324222"/>
    </source>
</evidence>
<gene>
    <name evidence="2" type="primary">gcp-2.1_2</name>
    <name evidence="2" type="ORF">E2C01_099123</name>
</gene>
<organism evidence="2 3">
    <name type="scientific">Portunus trituberculatus</name>
    <name type="common">Swimming crab</name>
    <name type="synonym">Neptunus trituberculatus</name>
    <dbReference type="NCBI Taxonomy" id="210409"/>
    <lineage>
        <taxon>Eukaryota</taxon>
        <taxon>Metazoa</taxon>
        <taxon>Ecdysozoa</taxon>
        <taxon>Arthropoda</taxon>
        <taxon>Crustacea</taxon>
        <taxon>Multicrustacea</taxon>
        <taxon>Malacostraca</taxon>
        <taxon>Eumalacostraca</taxon>
        <taxon>Eucarida</taxon>
        <taxon>Decapoda</taxon>
        <taxon>Pleocyemata</taxon>
        <taxon>Brachyura</taxon>
        <taxon>Eubrachyura</taxon>
        <taxon>Portunoidea</taxon>
        <taxon>Portunidae</taxon>
        <taxon>Portuninae</taxon>
        <taxon>Portunus</taxon>
    </lineage>
</organism>
<evidence type="ECO:0000256" key="1">
    <source>
        <dbReference type="SAM" id="MobiDB-lite"/>
    </source>
</evidence>
<comment type="caution">
    <text evidence="2">The sequence shown here is derived from an EMBL/GenBank/DDBJ whole genome shotgun (WGS) entry which is preliminary data.</text>
</comment>
<keyword evidence="3" id="KW-1185">Reference proteome</keyword>
<keyword evidence="2" id="KW-0121">Carboxypeptidase</keyword>
<dbReference type="Proteomes" id="UP000324222">
    <property type="component" value="Unassembled WGS sequence"/>
</dbReference>
<reference evidence="2 3" key="1">
    <citation type="submission" date="2019-05" db="EMBL/GenBank/DDBJ databases">
        <title>Another draft genome of Portunus trituberculatus and its Hox gene families provides insights of decapod evolution.</title>
        <authorList>
            <person name="Jeong J.-H."/>
            <person name="Song I."/>
            <person name="Kim S."/>
            <person name="Choi T."/>
            <person name="Kim D."/>
            <person name="Ryu S."/>
            <person name="Kim W."/>
        </authorList>
    </citation>
    <scope>NUCLEOTIDE SEQUENCE [LARGE SCALE GENOMIC DNA]</scope>
    <source>
        <tissue evidence="2">Muscle</tissue>
    </source>
</reference>